<sequence>MTPTTPLIEQMELWGTVLAGAPLQAGTWLTGATGPGLPSGETAASHSPATASMPQAITSSGARIGLDVNGFLVGRTTAPVSRSVTHRLPATVAGAPDVEAPGAAYAEVGAAELEVGWPYLPNHHGGTQLSPIGVHLEGLHVIAVARPGRPVRFGLTVTRGSVSVEGVSFADLPHVIPPNYEVHVPIDPAAGTSALIVFNEQVTTDNGGRPTALPNASHQFRFDPEAGTGYVNAAHLYLPGPAGADITVGHAGVLRAH</sequence>
<dbReference type="EMBL" id="JAUSQZ010000001">
    <property type="protein sequence ID" value="MDP9825043.1"/>
    <property type="molecule type" value="Genomic_DNA"/>
</dbReference>
<comment type="caution">
    <text evidence="2">The sequence shown here is derived from an EMBL/GenBank/DDBJ whole genome shotgun (WGS) entry which is preliminary data.</text>
</comment>
<dbReference type="Proteomes" id="UP001235712">
    <property type="component" value="Unassembled WGS sequence"/>
</dbReference>
<evidence type="ECO:0000256" key="1">
    <source>
        <dbReference type="SAM" id="MobiDB-lite"/>
    </source>
</evidence>
<gene>
    <name evidence="2" type="ORF">J2S57_000792</name>
</gene>
<organism evidence="2 3">
    <name type="scientific">Kineosporia succinea</name>
    <dbReference type="NCBI Taxonomy" id="84632"/>
    <lineage>
        <taxon>Bacteria</taxon>
        <taxon>Bacillati</taxon>
        <taxon>Actinomycetota</taxon>
        <taxon>Actinomycetes</taxon>
        <taxon>Kineosporiales</taxon>
        <taxon>Kineosporiaceae</taxon>
        <taxon>Kineosporia</taxon>
    </lineage>
</organism>
<reference evidence="2 3" key="1">
    <citation type="submission" date="2023-07" db="EMBL/GenBank/DDBJ databases">
        <title>Sequencing the genomes of 1000 actinobacteria strains.</title>
        <authorList>
            <person name="Klenk H.-P."/>
        </authorList>
    </citation>
    <scope>NUCLEOTIDE SEQUENCE [LARGE SCALE GENOMIC DNA]</scope>
    <source>
        <strain evidence="2 3">DSM 44388</strain>
    </source>
</reference>
<feature type="compositionally biased region" description="Polar residues" evidence="1">
    <location>
        <begin position="42"/>
        <end position="52"/>
    </location>
</feature>
<evidence type="ECO:0000313" key="2">
    <source>
        <dbReference type="EMBL" id="MDP9825043.1"/>
    </source>
</evidence>
<feature type="region of interest" description="Disordered" evidence="1">
    <location>
        <begin position="29"/>
        <end position="52"/>
    </location>
</feature>
<protein>
    <submittedName>
        <fullName evidence="2">Uncharacterized protein</fullName>
    </submittedName>
</protein>
<proteinExistence type="predicted"/>
<name>A0ABT9NX87_9ACTN</name>
<dbReference type="RefSeq" id="WP_307238419.1">
    <property type="nucleotide sequence ID" value="NZ_JAUSQZ010000001.1"/>
</dbReference>
<evidence type="ECO:0000313" key="3">
    <source>
        <dbReference type="Proteomes" id="UP001235712"/>
    </source>
</evidence>
<keyword evidence="3" id="KW-1185">Reference proteome</keyword>
<accession>A0ABT9NX87</accession>